<dbReference type="Proteomes" id="UP000828941">
    <property type="component" value="Chromosome 13"/>
</dbReference>
<evidence type="ECO:0000313" key="1">
    <source>
        <dbReference type="EMBL" id="KAI4301382.1"/>
    </source>
</evidence>
<organism evidence="1 2">
    <name type="scientific">Bauhinia variegata</name>
    <name type="common">Purple orchid tree</name>
    <name type="synonym">Phanera variegata</name>
    <dbReference type="NCBI Taxonomy" id="167791"/>
    <lineage>
        <taxon>Eukaryota</taxon>
        <taxon>Viridiplantae</taxon>
        <taxon>Streptophyta</taxon>
        <taxon>Embryophyta</taxon>
        <taxon>Tracheophyta</taxon>
        <taxon>Spermatophyta</taxon>
        <taxon>Magnoliopsida</taxon>
        <taxon>eudicotyledons</taxon>
        <taxon>Gunneridae</taxon>
        <taxon>Pentapetalae</taxon>
        <taxon>rosids</taxon>
        <taxon>fabids</taxon>
        <taxon>Fabales</taxon>
        <taxon>Fabaceae</taxon>
        <taxon>Cercidoideae</taxon>
        <taxon>Cercideae</taxon>
        <taxon>Bauhiniinae</taxon>
        <taxon>Bauhinia</taxon>
    </lineage>
</organism>
<keyword evidence="2" id="KW-1185">Reference proteome</keyword>
<protein>
    <submittedName>
        <fullName evidence="1">Uncharacterized protein</fullName>
    </submittedName>
</protein>
<comment type="caution">
    <text evidence="1">The sequence shown here is derived from an EMBL/GenBank/DDBJ whole genome shotgun (WGS) entry which is preliminary data.</text>
</comment>
<sequence length="292" mass="31191">MAPKPDEEDPPAETLKYQRWVLKVLIHCEGCKKKVKKVLRGIEGVYTTEIDSKQHKVTVTGNVDPKTLIKKLQRSGKIVELWPEKKDKKSGNSKGDDNKNGEPGGDGEQKDPAVNDAKSGGTNDPAGGGESEKEDSECDEAGGASGGGGAGGEEGGKKKKKKKKKKKQGQNGGSPNNGGGEKSVVDAAPATVSQVTGQGPNLGTFMAPVDFSPPFQHAYPYPPQMYYPPLAPAGPRAYGLSYNTTYPSTSTYYYAAHPMHAYATYYRLPSSPPPSDPIKHYIDEDEGGCSIM</sequence>
<evidence type="ECO:0000313" key="2">
    <source>
        <dbReference type="Proteomes" id="UP000828941"/>
    </source>
</evidence>
<dbReference type="EMBL" id="CM039438">
    <property type="protein sequence ID" value="KAI4301382.1"/>
    <property type="molecule type" value="Genomic_DNA"/>
</dbReference>
<name>A0ACB9KVN2_BAUVA</name>
<accession>A0ACB9KVN2</accession>
<proteinExistence type="predicted"/>
<reference evidence="1 2" key="1">
    <citation type="journal article" date="2022" name="DNA Res.">
        <title>Chromosomal-level genome assembly of the orchid tree Bauhinia variegata (Leguminosae; Cercidoideae) supports the allotetraploid origin hypothesis of Bauhinia.</title>
        <authorList>
            <person name="Zhong Y."/>
            <person name="Chen Y."/>
            <person name="Zheng D."/>
            <person name="Pang J."/>
            <person name="Liu Y."/>
            <person name="Luo S."/>
            <person name="Meng S."/>
            <person name="Qian L."/>
            <person name="Wei D."/>
            <person name="Dai S."/>
            <person name="Zhou R."/>
        </authorList>
    </citation>
    <scope>NUCLEOTIDE SEQUENCE [LARGE SCALE GENOMIC DNA]</scope>
    <source>
        <strain evidence="1">BV-YZ2020</strain>
    </source>
</reference>
<gene>
    <name evidence="1" type="ORF">L6164_034666</name>
</gene>